<gene>
    <name evidence="1" type="ORF">CBM2594_U20142</name>
</gene>
<name>A0A7Z7NRP6_9BURK</name>
<comment type="caution">
    <text evidence="1">The sequence shown here is derived from an EMBL/GenBank/DDBJ whole genome shotgun (WGS) entry which is preliminary data.</text>
</comment>
<evidence type="ECO:0000313" key="2">
    <source>
        <dbReference type="Proteomes" id="UP000257139"/>
    </source>
</evidence>
<accession>A0A7Z7NRP6</accession>
<dbReference type="Proteomes" id="UP000257139">
    <property type="component" value="Unassembled WGS sequence"/>
</dbReference>
<proteinExistence type="predicted"/>
<evidence type="ECO:0000313" key="1">
    <source>
        <dbReference type="EMBL" id="SPC25955.1"/>
    </source>
</evidence>
<organism evidence="1 2">
    <name type="scientific">Cupriavidus taiwanensis</name>
    <dbReference type="NCBI Taxonomy" id="164546"/>
    <lineage>
        <taxon>Bacteria</taxon>
        <taxon>Pseudomonadati</taxon>
        <taxon>Pseudomonadota</taxon>
        <taxon>Betaproteobacteria</taxon>
        <taxon>Burkholderiales</taxon>
        <taxon>Burkholderiaceae</taxon>
        <taxon>Cupriavidus</taxon>
    </lineage>
</organism>
<dbReference type="EMBL" id="OGUU01000049">
    <property type="protein sequence ID" value="SPC25955.1"/>
    <property type="molecule type" value="Genomic_DNA"/>
</dbReference>
<sequence length="24" mass="2710">MKFYTQYGSRDGATRLGEVQCVSL</sequence>
<protein>
    <submittedName>
        <fullName evidence="1">Uncharacterized protein</fullName>
    </submittedName>
</protein>
<dbReference type="AlphaFoldDB" id="A0A7Z7NRP6"/>
<reference evidence="1 2" key="1">
    <citation type="submission" date="2018-01" db="EMBL/GenBank/DDBJ databases">
        <authorList>
            <person name="Clerissi C."/>
        </authorList>
    </citation>
    <scope>NUCLEOTIDE SEQUENCE [LARGE SCALE GENOMIC DNA]</scope>
    <source>
        <strain evidence="1">Cupriavidus taiwanensis STM 6021</strain>
    </source>
</reference>